<dbReference type="AlphaFoldDB" id="A0A1W6TBB7"/>
<protein>
    <recommendedName>
        <fullName evidence="2">Lipoprotein</fullName>
    </recommendedName>
</protein>
<reference evidence="1" key="1">
    <citation type="submission" date="2016-10" db="EMBL/GenBank/DDBJ databases">
        <title>The High Quality Genome of Vibrio alginolyticus K01M1.</title>
        <authorList>
            <person name="Wendling C."/>
            <person name="Chibani C.M."/>
            <person name="Hertel R."/>
            <person name="Sproer C."/>
            <person name="Bunk B."/>
            <person name="Overmann J."/>
            <person name="Roth O."/>
            <person name="Liesegang H."/>
        </authorList>
    </citation>
    <scope>NUCLEOTIDE SEQUENCE</scope>
    <source>
        <strain evidence="1">K05K4</strain>
    </source>
</reference>
<proteinExistence type="predicted"/>
<dbReference type="RefSeq" id="WP_031812313.1">
    <property type="nucleotide sequence ID" value="NZ_CP017889.1"/>
</dbReference>
<name>A0A1W6TBB7_VIBAL</name>
<evidence type="ECO:0000313" key="1">
    <source>
        <dbReference type="EMBL" id="ARP18142.1"/>
    </source>
</evidence>
<sequence length="254" mass="27629">MRYVIVLLVIFLVSGCEMLAKNYLPDEIMTQSKAEFINEDGIIDLSKLDSTHYSQKEKRNEVIAKAISLSDQKCTLHKAGIISNSNAWNVGTGTASILFAGTASVISHAQTASELAAAAAATTGVQSLVNKEVYADALGTTILRSIDISREKRKAVIEQGIAKSNDEYPMSTALIDLQAYHDSCSLMAGLVEVTKAFDNRRPSRIELDRDIAILKSQLADIDTEMAGVSNLQSIKDEYAEAVKEKVLQRISATE</sequence>
<organism evidence="1">
    <name type="scientific">Vibrio alginolyticus</name>
    <dbReference type="NCBI Taxonomy" id="663"/>
    <lineage>
        <taxon>Bacteria</taxon>
        <taxon>Pseudomonadati</taxon>
        <taxon>Pseudomonadota</taxon>
        <taxon>Gammaproteobacteria</taxon>
        <taxon>Vibrionales</taxon>
        <taxon>Vibrionaceae</taxon>
        <taxon>Vibrio</taxon>
    </lineage>
</organism>
<evidence type="ECO:0008006" key="2">
    <source>
        <dbReference type="Google" id="ProtNLM"/>
    </source>
</evidence>
<dbReference type="EMBL" id="CP017902">
    <property type="protein sequence ID" value="ARP18142.1"/>
    <property type="molecule type" value="Genomic_DNA"/>
</dbReference>
<gene>
    <name evidence="1" type="ORF">K05K4_13040</name>
</gene>
<accession>A0A1W6TBB7</accession>
<dbReference type="PROSITE" id="PS51257">
    <property type="entry name" value="PROKAR_LIPOPROTEIN"/>
    <property type="match status" value="1"/>
</dbReference>